<protein>
    <submittedName>
        <fullName evidence="2">Uncharacterized protein</fullName>
    </submittedName>
</protein>
<name>W7J3A9_9PSEU</name>
<comment type="caution">
    <text evidence="2">The sequence shown here is derived from an EMBL/GenBank/DDBJ whole genome shotgun (WGS) entry which is preliminary data.</text>
</comment>
<dbReference type="STRING" id="909613.UO65_1143"/>
<reference evidence="2 3" key="1">
    <citation type="journal article" date="2014" name="Genome Announc.">
        <title>Draft Genome Sequence of the Antitrypanosomally Active Sponge-Associated Bacterium Actinokineospora sp. Strain EG49.</title>
        <authorList>
            <person name="Harjes J."/>
            <person name="Ryu T."/>
            <person name="Abdelmohsen U.R."/>
            <person name="Moitinho-Silva L."/>
            <person name="Horn H."/>
            <person name="Ravasi T."/>
            <person name="Hentschel U."/>
        </authorList>
    </citation>
    <scope>NUCLEOTIDE SEQUENCE [LARGE SCALE GENOMIC DNA]</scope>
    <source>
        <strain evidence="2 3">EG49</strain>
    </source>
</reference>
<sequence length="429" mass="45314">MVLLLFSTPFVIAGIRFLATHGGEPPVSAPTTTTTTAADAPIPWTAEEAVRALADDHVARLPGAPAVVDEGRVRPELERAGWKLLLLPFSGTDSRDRHRDELRRLRDEHGGDRLVVVSGLRVEVGRSHRLIGPENMAEVAAVLGTADLTEFVLTALTEDRPHTEPAAPVPAEAAQVERVAADLAARSVHTGPGVPAAEKDERWSRAGPDLAVRIAVLPAGPATDLVHRLGARFPRDLVVVVRGRWVDMAGPEPDVARTARDAYYGQNFFRLAEWGPDPLRLGSLLVEEVGGTRAARAAALVAPSADAGPPAWAAAVAPWAFAGAAVLLVGVPVALRHRPSRLRRERAVAERVARNRLAAEVTALAGEIARLDGLARDGRAADLVTSATERYGAARDLLAADGDLPTARGAARTARDQLTEAAGLLGVAP</sequence>
<keyword evidence="3" id="KW-1185">Reference proteome</keyword>
<keyword evidence="1" id="KW-0472">Membrane</keyword>
<dbReference type="Proteomes" id="UP000019277">
    <property type="component" value="Unassembled WGS sequence"/>
</dbReference>
<gene>
    <name evidence="2" type="ORF">UO65_1143</name>
</gene>
<feature type="transmembrane region" description="Helical" evidence="1">
    <location>
        <begin position="311"/>
        <end position="335"/>
    </location>
</feature>
<dbReference type="AlphaFoldDB" id="W7J3A9"/>
<dbReference type="EMBL" id="AYXG01000043">
    <property type="protein sequence ID" value="EWC63466.1"/>
    <property type="molecule type" value="Genomic_DNA"/>
</dbReference>
<evidence type="ECO:0000313" key="2">
    <source>
        <dbReference type="EMBL" id="EWC63466.1"/>
    </source>
</evidence>
<organism evidence="2 3">
    <name type="scientific">Actinokineospora spheciospongiae</name>
    <dbReference type="NCBI Taxonomy" id="909613"/>
    <lineage>
        <taxon>Bacteria</taxon>
        <taxon>Bacillati</taxon>
        <taxon>Actinomycetota</taxon>
        <taxon>Actinomycetes</taxon>
        <taxon>Pseudonocardiales</taxon>
        <taxon>Pseudonocardiaceae</taxon>
        <taxon>Actinokineospora</taxon>
    </lineage>
</organism>
<keyword evidence="1" id="KW-0812">Transmembrane</keyword>
<evidence type="ECO:0000313" key="3">
    <source>
        <dbReference type="Proteomes" id="UP000019277"/>
    </source>
</evidence>
<keyword evidence="1" id="KW-1133">Transmembrane helix</keyword>
<proteinExistence type="predicted"/>
<dbReference type="eggNOG" id="ENOG502ZKCE">
    <property type="taxonomic scope" value="Bacteria"/>
</dbReference>
<evidence type="ECO:0000256" key="1">
    <source>
        <dbReference type="SAM" id="Phobius"/>
    </source>
</evidence>
<accession>W7J3A9</accession>